<dbReference type="Pfam" id="PF24681">
    <property type="entry name" value="Kelch_KLHDC2_KLHL20_DRC7"/>
    <property type="match status" value="1"/>
</dbReference>
<dbReference type="Proteomes" id="UP000605846">
    <property type="component" value="Unassembled WGS sequence"/>
</dbReference>
<accession>A0A8H7BMY4</accession>
<dbReference type="SMART" id="SM00225">
    <property type="entry name" value="BTB"/>
    <property type="match status" value="1"/>
</dbReference>
<feature type="compositionally biased region" description="Low complexity" evidence="3">
    <location>
        <begin position="539"/>
        <end position="552"/>
    </location>
</feature>
<feature type="compositionally biased region" description="Pro residues" evidence="3">
    <location>
        <begin position="582"/>
        <end position="598"/>
    </location>
</feature>
<dbReference type="InterPro" id="IPR015915">
    <property type="entry name" value="Kelch-typ_b-propeller"/>
</dbReference>
<gene>
    <name evidence="5" type="ORF">EC973_002291</name>
</gene>
<dbReference type="OrthoDB" id="10001928at2759"/>
<evidence type="ECO:0000256" key="3">
    <source>
        <dbReference type="SAM" id="MobiDB-lite"/>
    </source>
</evidence>
<proteinExistence type="predicted"/>
<dbReference type="GO" id="GO:0005829">
    <property type="term" value="C:cytosol"/>
    <property type="evidence" value="ECO:0007669"/>
    <property type="project" value="TreeGrafter"/>
</dbReference>
<dbReference type="GO" id="GO:0045454">
    <property type="term" value="P:cell redox homeostasis"/>
    <property type="evidence" value="ECO:0007669"/>
    <property type="project" value="TreeGrafter"/>
</dbReference>
<dbReference type="EMBL" id="JABAYA010000160">
    <property type="protein sequence ID" value="KAF7723216.1"/>
    <property type="molecule type" value="Genomic_DNA"/>
</dbReference>
<evidence type="ECO:0000313" key="6">
    <source>
        <dbReference type="Proteomes" id="UP000605846"/>
    </source>
</evidence>
<keyword evidence="1" id="KW-0880">Kelch repeat</keyword>
<dbReference type="Gene3D" id="2.120.10.80">
    <property type="entry name" value="Kelch-type beta propeller"/>
    <property type="match status" value="1"/>
</dbReference>
<dbReference type="PANTHER" id="PTHR43503">
    <property type="entry name" value="MCG48959-RELATED"/>
    <property type="match status" value="1"/>
</dbReference>
<dbReference type="SUPFAM" id="SSF117281">
    <property type="entry name" value="Kelch motif"/>
    <property type="match status" value="1"/>
</dbReference>
<sequence>MTSIADLTMETRPTTGEIPPALVGSSTTVVGDQLFVFGGRLAKSRKMINHLYILNLTTLTWSRHIAPPDSASPPQPRYFHSVNVYKHYLVIFGGMSHLTHCQQEGITTLNDVCLFNLNTLSWVHPQVEPNLFTPQARYAHLAVCIDNRLMVMGGQDVANQYINEINVFDLEKFTWIHGESLDSSWGAYRAVAFVSSETPTSALNQSVCIYSNHNFTDVIRNLQRFTLALPGQPIELHDHSSEMAGSVMPPGLRFPTGHILGHHLILTGTYLSATENGFHIWAMNLSSLKWTMIDTGQSTPGSWNRAVLSGQRLYVLGNRDRDLYEDYQLRQMNFDHVAILDLEAHGICAYPKSTCSSTAQQMGLAILKEGTMADLEIITSDNKSIPVNSGILAQRWSYFVPRPGHNQLLFPETYKVTLAFLQYIYTDHLLTAEQHEPETLARLLILADIYKMDRLLELATYAMHQILTISTARLVYETATLTMQFTLQVRALRVMIHAKKLLQQQPPMVEPDWICSPRLGPSPASTISHRSLQEECAGSQSLSCDSSSSVDDTPQSPRSVTSPSIFSFRRLGFSTTKSEPDMPSPPPPSVPPCSPPLPTSARPKLPKSHPLPPSMTATKAGPFVIL</sequence>
<organism evidence="5 6">
    <name type="scientific">Apophysomyces ossiformis</name>
    <dbReference type="NCBI Taxonomy" id="679940"/>
    <lineage>
        <taxon>Eukaryota</taxon>
        <taxon>Fungi</taxon>
        <taxon>Fungi incertae sedis</taxon>
        <taxon>Mucoromycota</taxon>
        <taxon>Mucoromycotina</taxon>
        <taxon>Mucoromycetes</taxon>
        <taxon>Mucorales</taxon>
        <taxon>Mucorineae</taxon>
        <taxon>Mucoraceae</taxon>
        <taxon>Apophysomyces</taxon>
    </lineage>
</organism>
<feature type="region of interest" description="Disordered" evidence="3">
    <location>
        <begin position="538"/>
        <end position="562"/>
    </location>
</feature>
<feature type="domain" description="BTB" evidence="4">
    <location>
        <begin position="373"/>
        <end position="467"/>
    </location>
</feature>
<dbReference type="GO" id="GO:0005739">
    <property type="term" value="C:mitochondrion"/>
    <property type="evidence" value="ECO:0007669"/>
    <property type="project" value="TreeGrafter"/>
</dbReference>
<feature type="compositionally biased region" description="Polar residues" evidence="3">
    <location>
        <begin position="553"/>
        <end position="562"/>
    </location>
</feature>
<dbReference type="Gene3D" id="3.30.710.10">
    <property type="entry name" value="Potassium Channel Kv1.1, Chain A"/>
    <property type="match status" value="1"/>
</dbReference>
<evidence type="ECO:0000256" key="1">
    <source>
        <dbReference type="ARBA" id="ARBA00022441"/>
    </source>
</evidence>
<dbReference type="SUPFAM" id="SSF54695">
    <property type="entry name" value="POZ domain"/>
    <property type="match status" value="1"/>
</dbReference>
<name>A0A8H7BMY4_9FUNG</name>
<comment type="caution">
    <text evidence="5">The sequence shown here is derived from an EMBL/GenBank/DDBJ whole genome shotgun (WGS) entry which is preliminary data.</text>
</comment>
<protein>
    <recommendedName>
        <fullName evidence="4">BTB domain-containing protein</fullName>
    </recommendedName>
</protein>
<evidence type="ECO:0000259" key="4">
    <source>
        <dbReference type="SMART" id="SM00225"/>
    </source>
</evidence>
<dbReference type="InterPro" id="IPR011333">
    <property type="entry name" value="SKP1/BTB/POZ_sf"/>
</dbReference>
<dbReference type="InterPro" id="IPR000210">
    <property type="entry name" value="BTB/POZ_dom"/>
</dbReference>
<keyword evidence="6" id="KW-1185">Reference proteome</keyword>
<dbReference type="Pfam" id="PF00651">
    <property type="entry name" value="BTB"/>
    <property type="match status" value="1"/>
</dbReference>
<keyword evidence="2" id="KW-0677">Repeat</keyword>
<reference evidence="5" key="1">
    <citation type="submission" date="2020-01" db="EMBL/GenBank/DDBJ databases">
        <title>Genome Sequencing of Three Apophysomyces-Like Fungal Strains Confirms a Novel Fungal Genus in the Mucoromycota with divergent Burkholderia-like Endosymbiotic Bacteria.</title>
        <authorList>
            <person name="Stajich J.E."/>
            <person name="Macias A.M."/>
            <person name="Carter-House D."/>
            <person name="Lovett B."/>
            <person name="Kasson L.R."/>
            <person name="Berry K."/>
            <person name="Grigoriev I."/>
            <person name="Chang Y."/>
            <person name="Spatafora J."/>
            <person name="Kasson M.T."/>
        </authorList>
    </citation>
    <scope>NUCLEOTIDE SEQUENCE</scope>
    <source>
        <strain evidence="5">NRRL A-21654</strain>
    </source>
</reference>
<evidence type="ECO:0000256" key="2">
    <source>
        <dbReference type="ARBA" id="ARBA00022737"/>
    </source>
</evidence>
<feature type="region of interest" description="Disordered" evidence="3">
    <location>
        <begin position="574"/>
        <end position="626"/>
    </location>
</feature>
<dbReference type="PANTHER" id="PTHR43503:SF2">
    <property type="entry name" value="NEGATIVE REGULATOR OF SPORULATION MDS3-RELATED"/>
    <property type="match status" value="1"/>
</dbReference>
<evidence type="ECO:0000313" key="5">
    <source>
        <dbReference type="EMBL" id="KAF7723216.1"/>
    </source>
</evidence>
<dbReference type="AlphaFoldDB" id="A0A8H7BMY4"/>